<organism evidence="2 3">
    <name type="scientific">Caerostris darwini</name>
    <dbReference type="NCBI Taxonomy" id="1538125"/>
    <lineage>
        <taxon>Eukaryota</taxon>
        <taxon>Metazoa</taxon>
        <taxon>Ecdysozoa</taxon>
        <taxon>Arthropoda</taxon>
        <taxon>Chelicerata</taxon>
        <taxon>Arachnida</taxon>
        <taxon>Araneae</taxon>
        <taxon>Araneomorphae</taxon>
        <taxon>Entelegynae</taxon>
        <taxon>Araneoidea</taxon>
        <taxon>Araneidae</taxon>
        <taxon>Caerostris</taxon>
    </lineage>
</organism>
<protein>
    <submittedName>
        <fullName evidence="2">Uncharacterized protein</fullName>
    </submittedName>
</protein>
<evidence type="ECO:0000313" key="2">
    <source>
        <dbReference type="EMBL" id="GIX95190.1"/>
    </source>
</evidence>
<reference evidence="2 3" key="1">
    <citation type="submission" date="2021-06" db="EMBL/GenBank/DDBJ databases">
        <title>Caerostris darwini draft genome.</title>
        <authorList>
            <person name="Kono N."/>
            <person name="Arakawa K."/>
        </authorList>
    </citation>
    <scope>NUCLEOTIDE SEQUENCE [LARGE SCALE GENOMIC DNA]</scope>
</reference>
<evidence type="ECO:0000256" key="1">
    <source>
        <dbReference type="SAM" id="MobiDB-lite"/>
    </source>
</evidence>
<sequence length="213" mass="23553">MISGVDGRGEPPASHRWNNSIKSATATPCPFKNEGIEAALKKKLGHELWNSSPIHNRVASRTIIIYSSHRRCTAGFTSKHRIVSLYNTLHSVEWEECREANSQEEGGRFLSAALTAKSTFSPALTGGGGGTDGKRSANDAFTSFVRTPSSSFVSLIHPLTWGGDAKRGERTHKNIHYLIIELFPIGPLFHAGEFAFLKKTSLMDGWKRKWKMI</sequence>
<evidence type="ECO:0000313" key="3">
    <source>
        <dbReference type="Proteomes" id="UP001054837"/>
    </source>
</evidence>
<comment type="caution">
    <text evidence="2">The sequence shown here is derived from an EMBL/GenBank/DDBJ whole genome shotgun (WGS) entry which is preliminary data.</text>
</comment>
<accession>A0AAV4PF69</accession>
<feature type="region of interest" description="Disordered" evidence="1">
    <location>
        <begin position="1"/>
        <end position="20"/>
    </location>
</feature>
<dbReference type="EMBL" id="BPLQ01002706">
    <property type="protein sequence ID" value="GIX95190.1"/>
    <property type="molecule type" value="Genomic_DNA"/>
</dbReference>
<dbReference type="Proteomes" id="UP001054837">
    <property type="component" value="Unassembled WGS sequence"/>
</dbReference>
<dbReference type="AlphaFoldDB" id="A0AAV4PF69"/>
<gene>
    <name evidence="2" type="ORF">CDAR_206441</name>
</gene>
<keyword evidence="3" id="KW-1185">Reference proteome</keyword>
<name>A0AAV4PF69_9ARAC</name>
<proteinExistence type="predicted"/>